<comment type="similarity">
    <text evidence="1">Belongs to the glycosyl hydrolase 16 family.</text>
</comment>
<dbReference type="RefSeq" id="WP_247993858.1">
    <property type="nucleotide sequence ID" value="NZ_CP096019.1"/>
</dbReference>
<dbReference type="SUPFAM" id="SSF49899">
    <property type="entry name" value="Concanavalin A-like lectins/glucanases"/>
    <property type="match status" value="1"/>
</dbReference>
<dbReference type="GeneID" id="71926737"/>
<dbReference type="InterPro" id="IPR000757">
    <property type="entry name" value="Beta-glucanase-like"/>
</dbReference>
<evidence type="ECO:0000256" key="1">
    <source>
        <dbReference type="ARBA" id="ARBA00006865"/>
    </source>
</evidence>
<organism evidence="3 4">
    <name type="scientific">Halocatena salina</name>
    <dbReference type="NCBI Taxonomy" id="2934340"/>
    <lineage>
        <taxon>Archaea</taxon>
        <taxon>Methanobacteriati</taxon>
        <taxon>Methanobacteriota</taxon>
        <taxon>Stenosarchaea group</taxon>
        <taxon>Halobacteria</taxon>
        <taxon>Halobacteriales</taxon>
        <taxon>Natronomonadaceae</taxon>
        <taxon>Halocatena</taxon>
    </lineage>
</organism>
<dbReference type="Proteomes" id="UP000831768">
    <property type="component" value="Chromosome"/>
</dbReference>
<evidence type="ECO:0000259" key="2">
    <source>
        <dbReference type="PROSITE" id="PS51762"/>
    </source>
</evidence>
<dbReference type="CDD" id="cd08023">
    <property type="entry name" value="GH16_laminarinase_like"/>
    <property type="match status" value="1"/>
</dbReference>
<dbReference type="PROSITE" id="PS51318">
    <property type="entry name" value="TAT"/>
    <property type="match status" value="1"/>
</dbReference>
<dbReference type="GO" id="GO:0005975">
    <property type="term" value="P:carbohydrate metabolic process"/>
    <property type="evidence" value="ECO:0007669"/>
    <property type="project" value="InterPro"/>
</dbReference>
<dbReference type="InterPro" id="IPR013320">
    <property type="entry name" value="ConA-like_dom_sf"/>
</dbReference>
<dbReference type="AlphaFoldDB" id="A0A8U0A218"/>
<proteinExistence type="inferred from homology"/>
<dbReference type="PROSITE" id="PS51762">
    <property type="entry name" value="GH16_2"/>
    <property type="match status" value="1"/>
</dbReference>
<dbReference type="Gene3D" id="2.60.120.200">
    <property type="match status" value="1"/>
</dbReference>
<evidence type="ECO:0000313" key="3">
    <source>
        <dbReference type="EMBL" id="UPM43190.1"/>
    </source>
</evidence>
<dbReference type="EMBL" id="CP096019">
    <property type="protein sequence ID" value="UPM43190.1"/>
    <property type="molecule type" value="Genomic_DNA"/>
</dbReference>
<protein>
    <submittedName>
        <fullName evidence="3">Glycoside hydrolase family 16 protein</fullName>
    </submittedName>
</protein>
<dbReference type="InterPro" id="IPR006311">
    <property type="entry name" value="TAT_signal"/>
</dbReference>
<name>A0A8U0A218_9EURY</name>
<dbReference type="Pfam" id="PF00722">
    <property type="entry name" value="Glyco_hydro_16"/>
    <property type="match status" value="1"/>
</dbReference>
<keyword evidence="3" id="KW-0378">Hydrolase</keyword>
<dbReference type="InterPro" id="IPR050546">
    <property type="entry name" value="Glycosyl_Hydrlase_16"/>
</dbReference>
<dbReference type="PANTHER" id="PTHR10963:SF55">
    <property type="entry name" value="GLYCOSIDE HYDROLASE FAMILY 16 PROTEIN"/>
    <property type="match status" value="1"/>
</dbReference>
<feature type="domain" description="GH16" evidence="2">
    <location>
        <begin position="61"/>
        <end position="294"/>
    </location>
</feature>
<dbReference type="KEGG" id="haad:MW046_01780"/>
<keyword evidence="4" id="KW-1185">Reference proteome</keyword>
<evidence type="ECO:0000313" key="4">
    <source>
        <dbReference type="Proteomes" id="UP000831768"/>
    </source>
</evidence>
<accession>A0A8U0A218</accession>
<dbReference type="GO" id="GO:0004553">
    <property type="term" value="F:hydrolase activity, hydrolyzing O-glycosyl compounds"/>
    <property type="evidence" value="ECO:0007669"/>
    <property type="project" value="InterPro"/>
</dbReference>
<gene>
    <name evidence="3" type="ORF">MW046_01780</name>
</gene>
<dbReference type="PANTHER" id="PTHR10963">
    <property type="entry name" value="GLYCOSYL HYDROLASE-RELATED"/>
    <property type="match status" value="1"/>
</dbReference>
<sequence length="294" mass="32996">MTDDSSRGSRDAPTNNRLRRRHFLQTAGVTLGGIWAASTASAAVDSKQVHTQAFDGNEWTLSWREEFDTGSIDQGVWNFETGNNDGWGNNELQYYQRENAWIENDQLVIEAREQGVDGYEYTSARMTTAGKYEKQYGRVDVRARLPQGQGIWPAIWMLGADIGSVGWPNCGEIDIMELIGSDVDTVHGTIHGPSYSGGNSIGGSYTNGSFADAYHVFQLTWYPDAIKFFVDGQHYFTVTLYDVQDSGYEWVFDNGSFFLILNVAVGGDWPGYPDASTSFPQRMEVDYIRVYDWV</sequence>
<reference evidence="3" key="1">
    <citation type="submission" date="2022-04" db="EMBL/GenBank/DDBJ databases">
        <title>Halocatena sp. nov., isolated from a salt lake.</title>
        <authorList>
            <person name="Cui H.-L."/>
        </authorList>
    </citation>
    <scope>NUCLEOTIDE SEQUENCE</scope>
    <source>
        <strain evidence="3">AD-1</strain>
    </source>
</reference>